<evidence type="ECO:0000313" key="2">
    <source>
        <dbReference type="EMBL" id="ELY84178.1"/>
    </source>
</evidence>
<sequence length="126" mass="14825">MIYSVLGNKYIFQFPRSPNTQRAAKQLVLLIGKVLFKVFKNFLIIGICLSSFDYLKFKLLLMRKKSVLFLISGLNFLDNLFFALFIECVKIQLNDLSLICINFLEWLNFRSFLNNLDFLVRVLENI</sequence>
<evidence type="ECO:0008006" key="4">
    <source>
        <dbReference type="Google" id="ProtNLM"/>
    </source>
</evidence>
<feature type="transmembrane region" description="Helical" evidence="1">
    <location>
        <begin position="34"/>
        <end position="55"/>
    </location>
</feature>
<gene>
    <name evidence="2" type="ORF">C487_00080</name>
</gene>
<dbReference type="AlphaFoldDB" id="L9ZG65"/>
<feature type="transmembrane region" description="Helical" evidence="1">
    <location>
        <begin position="67"/>
        <end position="86"/>
    </location>
</feature>
<evidence type="ECO:0000313" key="3">
    <source>
        <dbReference type="Proteomes" id="UP000011618"/>
    </source>
</evidence>
<keyword evidence="1" id="KW-0812">Transmembrane</keyword>
<evidence type="ECO:0000256" key="1">
    <source>
        <dbReference type="SAM" id="Phobius"/>
    </source>
</evidence>
<accession>L9ZG65</accession>
<name>L9ZG65_9EURY</name>
<protein>
    <recommendedName>
        <fullName evidence="4">Transmembrane protein</fullName>
    </recommendedName>
</protein>
<keyword evidence="1" id="KW-0472">Membrane</keyword>
<dbReference type="Proteomes" id="UP000011618">
    <property type="component" value="Unassembled WGS sequence"/>
</dbReference>
<keyword evidence="1" id="KW-1133">Transmembrane helix</keyword>
<proteinExistence type="predicted"/>
<reference evidence="2 3" key="1">
    <citation type="journal article" date="2014" name="PLoS Genet.">
        <title>Phylogenetically driven sequencing of extremely halophilic archaea reveals strategies for static and dynamic osmo-response.</title>
        <authorList>
            <person name="Becker E.A."/>
            <person name="Seitzer P.M."/>
            <person name="Tritt A."/>
            <person name="Larsen D."/>
            <person name="Krusor M."/>
            <person name="Yao A.I."/>
            <person name="Wu D."/>
            <person name="Madern D."/>
            <person name="Eisen J.A."/>
            <person name="Darling A.E."/>
            <person name="Facciotti M.T."/>
        </authorList>
    </citation>
    <scope>NUCLEOTIDE SEQUENCE [LARGE SCALE GENOMIC DNA]</scope>
    <source>
        <strain evidence="2 3">DSM 3751</strain>
    </source>
</reference>
<dbReference type="EMBL" id="AOII01000004">
    <property type="protein sequence ID" value="ELY84178.1"/>
    <property type="molecule type" value="Genomic_DNA"/>
</dbReference>
<comment type="caution">
    <text evidence="2">The sequence shown here is derived from an EMBL/GenBank/DDBJ whole genome shotgun (WGS) entry which is preliminary data.</text>
</comment>
<organism evidence="2 3">
    <name type="scientific">Natrinema pallidum DSM 3751</name>
    <dbReference type="NCBI Taxonomy" id="1227495"/>
    <lineage>
        <taxon>Archaea</taxon>
        <taxon>Methanobacteriati</taxon>
        <taxon>Methanobacteriota</taxon>
        <taxon>Stenosarchaea group</taxon>
        <taxon>Halobacteria</taxon>
        <taxon>Halobacteriales</taxon>
        <taxon>Natrialbaceae</taxon>
        <taxon>Natrinema</taxon>
    </lineage>
</organism>